<dbReference type="Proteomes" id="UP000467130">
    <property type="component" value="Chromosome"/>
</dbReference>
<feature type="region of interest" description="Disordered" evidence="1">
    <location>
        <begin position="208"/>
        <end position="227"/>
    </location>
</feature>
<dbReference type="RefSeq" id="WP_163790673.1">
    <property type="nucleotide sequence ID" value="NZ_AP022587.1"/>
</dbReference>
<accession>A0A7I7Q8V8</accession>
<dbReference type="AlphaFoldDB" id="A0A7I7Q8V8"/>
<evidence type="ECO:0000313" key="3">
    <source>
        <dbReference type="Proteomes" id="UP000467130"/>
    </source>
</evidence>
<protein>
    <submittedName>
        <fullName evidence="2">Uncharacterized protein</fullName>
    </submittedName>
</protein>
<evidence type="ECO:0000313" key="2">
    <source>
        <dbReference type="EMBL" id="BBY22764.1"/>
    </source>
</evidence>
<sequence>MLLPARIRELIERDYYSKVDASLTLEEVAKDPTFLEDPISHLALFTDHGVMHMRDVAHRIVDMIANVSGVKIDERPQLRLDFMTSYGCLLAYARDIGMSDLNPFGRAVHAEFGGHEAFGGAAFDEIVDILWEENIGNLAWRVLRLTNAGVFEGPPQPILRELASLGYAHSKSSVPASVLNGTNALRERMLHILSHPLEALYHAKRVTKSRNDDQRAHHQAALQHAASPEALEEHRAQLLGRHYDDFEGTAFAWLEVVAPQAQEFVADVVDTIRCLRCADALRQRGTHLRSSRNYQIFIDQRTANAAYALHDREGRTYLLEGDNPINAGEANLETSVVTHEGDLRFAFFRGSFGSEEAVRRAAHNAAVIVDDIQADVVDSFIGGAGETADGAPACCSNTPKTIPNSRRW</sequence>
<organism evidence="2 3">
    <name type="scientific">Mycobacterium stomatepiae</name>
    <dbReference type="NCBI Taxonomy" id="470076"/>
    <lineage>
        <taxon>Bacteria</taxon>
        <taxon>Bacillati</taxon>
        <taxon>Actinomycetota</taxon>
        <taxon>Actinomycetes</taxon>
        <taxon>Mycobacteriales</taxon>
        <taxon>Mycobacteriaceae</taxon>
        <taxon>Mycobacterium</taxon>
        <taxon>Mycobacterium simiae complex</taxon>
    </lineage>
</organism>
<proteinExistence type="predicted"/>
<reference evidence="2 3" key="1">
    <citation type="journal article" date="2019" name="Emerg. Microbes Infect.">
        <title>Comprehensive subspecies identification of 175 nontuberculous mycobacteria species based on 7547 genomic profiles.</title>
        <authorList>
            <person name="Matsumoto Y."/>
            <person name="Kinjo T."/>
            <person name="Motooka D."/>
            <person name="Nabeya D."/>
            <person name="Jung N."/>
            <person name="Uechi K."/>
            <person name="Horii T."/>
            <person name="Iida T."/>
            <person name="Fujita J."/>
            <person name="Nakamura S."/>
        </authorList>
    </citation>
    <scope>NUCLEOTIDE SEQUENCE [LARGE SCALE GENOMIC DNA]</scope>
    <source>
        <strain evidence="2 3">JCM 17783</strain>
    </source>
</reference>
<keyword evidence="3" id="KW-1185">Reference proteome</keyword>
<dbReference type="EMBL" id="AP022587">
    <property type="protein sequence ID" value="BBY22764.1"/>
    <property type="molecule type" value="Genomic_DNA"/>
</dbReference>
<evidence type="ECO:0000256" key="1">
    <source>
        <dbReference type="SAM" id="MobiDB-lite"/>
    </source>
</evidence>
<name>A0A7I7Q8V8_9MYCO</name>
<dbReference type="KEGG" id="msto:MSTO_29690"/>
<gene>
    <name evidence="2" type="ORF">MSTO_29690</name>
</gene>